<dbReference type="OrthoDB" id="7560784at2"/>
<evidence type="ECO:0000259" key="1">
    <source>
        <dbReference type="Pfam" id="PF14065"/>
    </source>
</evidence>
<gene>
    <name evidence="2" type="ORF">ThimaDRAFT_1602</name>
</gene>
<name>F9U9K0_9GAMM</name>
<dbReference type="Proteomes" id="UP000005459">
    <property type="component" value="Unassembled WGS sequence"/>
</dbReference>
<evidence type="ECO:0000313" key="3">
    <source>
        <dbReference type="Proteomes" id="UP000005459"/>
    </source>
</evidence>
<sequence length="187" mass="20901">MIFKVLEFLRSEIDEHLMSRFEVSESIAVLSNLVDRDGTPAANIDDKIVLTLAKVERVAAVAPPLASYRPDGNQSMLTEKTLPLNLSLLISATSKHYPEALKHLSETLTFLQACSFFTSENASKLPDEVQRIAVDLVDLDFQQLNNLWGIFGNRYIPSVLFNLRLVLLTRRDSADSVSPIRGIDTQL</sequence>
<organism evidence="2 3">
    <name type="scientific">Thiocapsa marina 5811</name>
    <dbReference type="NCBI Taxonomy" id="768671"/>
    <lineage>
        <taxon>Bacteria</taxon>
        <taxon>Pseudomonadati</taxon>
        <taxon>Pseudomonadota</taxon>
        <taxon>Gammaproteobacteria</taxon>
        <taxon>Chromatiales</taxon>
        <taxon>Chromatiaceae</taxon>
        <taxon>Thiocapsa</taxon>
    </lineage>
</organism>
<keyword evidence="3" id="KW-1185">Reference proteome</keyword>
<dbReference type="Pfam" id="PF14065">
    <property type="entry name" value="Pvc16_N"/>
    <property type="match status" value="1"/>
</dbReference>
<feature type="domain" description="Pvc16 N-terminal" evidence="1">
    <location>
        <begin position="5"/>
        <end position="180"/>
    </location>
</feature>
<dbReference type="STRING" id="768671.ThimaDRAFT_1602"/>
<dbReference type="eggNOG" id="ENOG5032Z3H">
    <property type="taxonomic scope" value="Bacteria"/>
</dbReference>
<evidence type="ECO:0000313" key="2">
    <source>
        <dbReference type="EMBL" id="EGV18798.1"/>
    </source>
</evidence>
<reference evidence="2 3" key="1">
    <citation type="submission" date="2011-06" db="EMBL/GenBank/DDBJ databases">
        <title>The draft genome of Thiocapsa marina 5811.</title>
        <authorList>
            <consortium name="US DOE Joint Genome Institute (JGI-PGF)"/>
            <person name="Lucas S."/>
            <person name="Han J."/>
            <person name="Cheng J.-F."/>
            <person name="Goodwin L."/>
            <person name="Pitluck S."/>
            <person name="Peters L."/>
            <person name="Land M.L."/>
            <person name="Hauser L."/>
            <person name="Vogl K."/>
            <person name="Liu Z."/>
            <person name="Imhoff J."/>
            <person name="Thiel V."/>
            <person name="Frigaard N.-U."/>
            <person name="Bryant D."/>
            <person name="Woyke T.J."/>
        </authorList>
    </citation>
    <scope>NUCLEOTIDE SEQUENCE [LARGE SCALE GENOMIC DNA]</scope>
    <source>
        <strain evidence="2 3">5811</strain>
    </source>
</reference>
<accession>F9U9K0</accession>
<proteinExistence type="predicted"/>
<protein>
    <recommendedName>
        <fullName evidence="1">Pvc16 N-terminal domain-containing protein</fullName>
    </recommendedName>
</protein>
<dbReference type="InterPro" id="IPR025351">
    <property type="entry name" value="Pvc16_N"/>
</dbReference>
<dbReference type="AlphaFoldDB" id="F9U9K0"/>
<dbReference type="EMBL" id="AFWV01000005">
    <property type="protein sequence ID" value="EGV18798.1"/>
    <property type="molecule type" value="Genomic_DNA"/>
</dbReference>